<dbReference type="RefSeq" id="YP_010754329.1">
    <property type="nucleotide sequence ID" value="NC_073459.1"/>
</dbReference>
<dbReference type="EMBL" id="ON456347">
    <property type="protein sequence ID" value="UTN92935.1"/>
    <property type="molecule type" value="Genomic_DNA"/>
</dbReference>
<sequence length="105" mass="11024">MKKIGFAAIAAGVLVVALSGCSEGDDYWKDAAADACRKSVESKMPYAAVKDVSVEKSGDNFSVSGTAEQWDDLAGSMRPYSFTCDAEMDGSEVVGRATIDITSGR</sequence>
<reference evidence="1" key="1">
    <citation type="submission" date="2022-05" db="EMBL/GenBank/DDBJ databases">
        <authorList>
            <person name="Ashby S."/>
            <person name="Bressette G."/>
            <person name="Brown S."/>
            <person name="Charles S."/>
            <person name="Neely M.N."/>
            <person name="Molloy S.D."/>
            <person name="Garlena R.A."/>
            <person name="Russell D.A."/>
            <person name="Jacobs-Sera D."/>
            <person name="Hatfull G.F."/>
        </authorList>
    </citation>
    <scope>NUCLEOTIDE SEQUENCE</scope>
</reference>
<dbReference type="KEGG" id="vg:80018917"/>
<protein>
    <submittedName>
        <fullName evidence="1">Membrane protein</fullName>
    </submittedName>
</protein>
<name>A0A9E7NHH9_9CAUD</name>
<gene>
    <name evidence="1" type="primary">16</name>
    <name evidence="1" type="ORF">SEA_FINKLE_16</name>
</gene>
<dbReference type="PROSITE" id="PS51257">
    <property type="entry name" value="PROKAR_LIPOPROTEIN"/>
    <property type="match status" value="1"/>
</dbReference>
<evidence type="ECO:0000313" key="2">
    <source>
        <dbReference type="Proteomes" id="UP001060355"/>
    </source>
</evidence>
<accession>A0A9E7NHH9</accession>
<organism evidence="1 2">
    <name type="scientific">Gordonia phage Finkle</name>
    <dbReference type="NCBI Taxonomy" id="2926099"/>
    <lineage>
        <taxon>Viruses</taxon>
        <taxon>Duplodnaviria</taxon>
        <taxon>Heunggongvirae</taxon>
        <taxon>Uroviricota</taxon>
        <taxon>Caudoviricetes</taxon>
        <taxon>Finkelvirus</taxon>
        <taxon>Finkelvirus finkel</taxon>
    </lineage>
</organism>
<dbReference type="GeneID" id="80018917"/>
<dbReference type="Proteomes" id="UP001060355">
    <property type="component" value="Segment"/>
</dbReference>
<keyword evidence="2" id="KW-1185">Reference proteome</keyword>
<proteinExistence type="predicted"/>
<evidence type="ECO:0000313" key="1">
    <source>
        <dbReference type="EMBL" id="UTN92935.1"/>
    </source>
</evidence>